<dbReference type="PANTHER" id="PTHR39324:SF1">
    <property type="entry name" value="CALCIUM DODECIN"/>
    <property type="match status" value="1"/>
</dbReference>
<proteinExistence type="predicted"/>
<organism evidence="1 2">
    <name type="scientific">Croceicoccus naphthovorans</name>
    <dbReference type="NCBI Taxonomy" id="1348774"/>
    <lineage>
        <taxon>Bacteria</taxon>
        <taxon>Pseudomonadati</taxon>
        <taxon>Pseudomonadota</taxon>
        <taxon>Alphaproteobacteria</taxon>
        <taxon>Sphingomonadales</taxon>
        <taxon>Erythrobacteraceae</taxon>
        <taxon>Croceicoccus</taxon>
    </lineage>
</organism>
<dbReference type="OrthoDB" id="9805889at2"/>
<reference evidence="1 2" key="1">
    <citation type="submission" date="2015-06" db="EMBL/GenBank/DDBJ databases">
        <authorList>
            <person name="Zeng Y."/>
            <person name="Huang Y."/>
        </authorList>
    </citation>
    <scope>NUCLEOTIDE SEQUENCE [LARGE SCALE GENOMIC DNA]</scope>
    <source>
        <strain evidence="1 2">PQ-2</strain>
    </source>
</reference>
<dbReference type="InterPro" id="IPR050049">
    <property type="entry name" value="Dodecin_bact"/>
</dbReference>
<gene>
    <name evidence="1" type="ORF">AB433_03475</name>
</gene>
<dbReference type="NCBIfam" id="NF043052">
    <property type="entry name" value="DodecBact"/>
    <property type="match status" value="1"/>
</dbReference>
<dbReference type="Pfam" id="PF07311">
    <property type="entry name" value="Dodecin"/>
    <property type="match status" value="1"/>
</dbReference>
<dbReference type="PANTHER" id="PTHR39324">
    <property type="entry name" value="CALCIUM DODECIN"/>
    <property type="match status" value="1"/>
</dbReference>
<name>A0A0G3XF31_9SPHN</name>
<dbReference type="RefSeq" id="WP_047819937.1">
    <property type="nucleotide sequence ID" value="NZ_CP011770.1"/>
</dbReference>
<dbReference type="InterPro" id="IPR025543">
    <property type="entry name" value="Dodecin-like"/>
</dbReference>
<evidence type="ECO:0000313" key="1">
    <source>
        <dbReference type="EMBL" id="AKM09246.1"/>
    </source>
</evidence>
<dbReference type="EMBL" id="CP011770">
    <property type="protein sequence ID" value="AKM09246.1"/>
    <property type="molecule type" value="Genomic_DNA"/>
</dbReference>
<dbReference type="PATRIC" id="fig|1348774.3.peg.725"/>
<dbReference type="Proteomes" id="UP000035287">
    <property type="component" value="Chromosome"/>
</dbReference>
<dbReference type="InterPro" id="IPR009923">
    <property type="entry name" value="Dodecin"/>
</dbReference>
<dbReference type="SUPFAM" id="SSF89807">
    <property type="entry name" value="Dodecin-like"/>
    <property type="match status" value="1"/>
</dbReference>
<dbReference type="STRING" id="1348774.AB433_03475"/>
<sequence length="69" mass="7658">MTDHVFKLSEIVGTSHEGSDAAIRAALKRAQSTIRNVKWYEVVSQRGFVEDDGTVQHQVVIKVGFALDD</sequence>
<keyword evidence="2" id="KW-1185">Reference proteome</keyword>
<accession>A0A0G3XF31</accession>
<dbReference type="InterPro" id="IPR036694">
    <property type="entry name" value="Dodecin-like_sf"/>
</dbReference>
<evidence type="ECO:0000313" key="2">
    <source>
        <dbReference type="Proteomes" id="UP000035287"/>
    </source>
</evidence>
<dbReference type="KEGG" id="cna:AB433_03475"/>
<dbReference type="AlphaFoldDB" id="A0A0G3XF31"/>
<dbReference type="Gene3D" id="3.30.1660.10">
    <property type="entry name" value="Flavin-binding protein dodecin"/>
    <property type="match status" value="1"/>
</dbReference>
<protein>
    <submittedName>
        <fullName evidence="1">Uncharacterized protein</fullName>
    </submittedName>
</protein>